<dbReference type="OrthoDB" id="1728340at2759"/>
<feature type="transmembrane region" description="Helical" evidence="6">
    <location>
        <begin position="257"/>
        <end position="276"/>
    </location>
</feature>
<feature type="transmembrane region" description="Helical" evidence="6">
    <location>
        <begin position="20"/>
        <end position="41"/>
    </location>
</feature>
<dbReference type="InParanoid" id="A0A1U7ZZZ2"/>
<accession>A0A1U7ZZZ2</accession>
<dbReference type="OMA" id="LYYAGMQ"/>
<dbReference type="InterPro" id="IPR037185">
    <property type="entry name" value="EmrE-like"/>
</dbReference>
<evidence type="ECO:0000256" key="1">
    <source>
        <dbReference type="ARBA" id="ARBA00004141"/>
    </source>
</evidence>
<evidence type="ECO:0000313" key="9">
    <source>
        <dbReference type="RefSeq" id="XP_010260186.1"/>
    </source>
</evidence>
<keyword evidence="4 6" id="KW-1133">Transmembrane helix</keyword>
<comment type="subcellular location">
    <subcellularLocation>
        <location evidence="1 6">Membrane</location>
        <topology evidence="1 6">Multi-pass membrane protein</topology>
    </subcellularLocation>
</comment>
<evidence type="ECO:0000259" key="7">
    <source>
        <dbReference type="Pfam" id="PF00892"/>
    </source>
</evidence>
<feature type="transmembrane region" description="Helical" evidence="6">
    <location>
        <begin position="191"/>
        <end position="210"/>
    </location>
</feature>
<feature type="transmembrane region" description="Helical" evidence="6">
    <location>
        <begin position="150"/>
        <end position="171"/>
    </location>
</feature>
<feature type="transmembrane region" description="Helical" evidence="6">
    <location>
        <begin position="288"/>
        <end position="307"/>
    </location>
</feature>
<gene>
    <name evidence="9" type="primary">LOC104599377</name>
</gene>
<dbReference type="RefSeq" id="XP_010260186.1">
    <property type="nucleotide sequence ID" value="XM_010261884.2"/>
</dbReference>
<organism evidence="8 9">
    <name type="scientific">Nelumbo nucifera</name>
    <name type="common">Sacred lotus</name>
    <dbReference type="NCBI Taxonomy" id="4432"/>
    <lineage>
        <taxon>Eukaryota</taxon>
        <taxon>Viridiplantae</taxon>
        <taxon>Streptophyta</taxon>
        <taxon>Embryophyta</taxon>
        <taxon>Tracheophyta</taxon>
        <taxon>Spermatophyta</taxon>
        <taxon>Magnoliopsida</taxon>
        <taxon>Proteales</taxon>
        <taxon>Nelumbonaceae</taxon>
        <taxon>Nelumbo</taxon>
    </lineage>
</organism>
<evidence type="ECO:0000256" key="2">
    <source>
        <dbReference type="ARBA" id="ARBA00007635"/>
    </source>
</evidence>
<dbReference type="InterPro" id="IPR030184">
    <property type="entry name" value="WAT1-related"/>
</dbReference>
<reference evidence="9" key="1">
    <citation type="submission" date="2025-08" db="UniProtKB">
        <authorList>
            <consortium name="RefSeq"/>
        </authorList>
    </citation>
    <scope>IDENTIFICATION</scope>
</reference>
<protein>
    <recommendedName>
        <fullName evidence="6">WAT1-related protein</fullName>
    </recommendedName>
</protein>
<dbReference type="FunCoup" id="A0A1U7ZZZ2">
    <property type="interactions" value="299"/>
</dbReference>
<comment type="similarity">
    <text evidence="2 6">Belongs to the drug/metabolite transporter (DMT) superfamily. Plant drug/metabolite exporter (P-DME) (TC 2.A.7.4) family.</text>
</comment>
<evidence type="ECO:0000256" key="4">
    <source>
        <dbReference type="ARBA" id="ARBA00022989"/>
    </source>
</evidence>
<keyword evidence="3 6" id="KW-0812">Transmembrane</keyword>
<dbReference type="AlphaFoldDB" id="A0A1U7ZZZ2"/>
<dbReference type="PANTHER" id="PTHR31218">
    <property type="entry name" value="WAT1-RELATED PROTEIN"/>
    <property type="match status" value="1"/>
</dbReference>
<dbReference type="Proteomes" id="UP000189703">
    <property type="component" value="Unplaced"/>
</dbReference>
<dbReference type="KEGG" id="nnu:104599377"/>
<dbReference type="eggNOG" id="ENOG502QUF7">
    <property type="taxonomic scope" value="Eukaryota"/>
</dbReference>
<evidence type="ECO:0000313" key="8">
    <source>
        <dbReference type="Proteomes" id="UP000189703"/>
    </source>
</evidence>
<dbReference type="SUPFAM" id="SSF103481">
    <property type="entry name" value="Multidrug resistance efflux transporter EmrE"/>
    <property type="match status" value="2"/>
</dbReference>
<feature type="domain" description="EamA" evidence="7">
    <location>
        <begin position="192"/>
        <end position="331"/>
    </location>
</feature>
<feature type="domain" description="EamA" evidence="7">
    <location>
        <begin position="22"/>
        <end position="160"/>
    </location>
</feature>
<evidence type="ECO:0000256" key="5">
    <source>
        <dbReference type="ARBA" id="ARBA00023136"/>
    </source>
</evidence>
<sequence>MKDQMPIQSPSRLFSKAKPFLAVIFLQLGLAGMAIIAKLALDEGLNHYTFVVYRNFIATCVISPFAITLERKVRPKMTFTIFAKIALLGLLEPVIDQNLYYSGMRITSATFTTAMCNILPALTFLMAFICRLEKVKIKKVRSQAKVVGTLVTVGGAMLMTLIKGPVINLPWTKGRVNNHGNQTTPIHQDPIKGSLMIAAGCFCWSCFIILQAITLREYPAELTLTALICLMGAAEGAVVALALQWGKSSIWSIHWDAKFLAALYGGIVCSGVSYYIQAVIIKKRGPVFVTAFSPLCMIIVAILGSFILAEQMFVGSVIGAIVIVVGLYLVVWGKIKDHVPSSPADNELIPVTPVDDKIQMKTGSISDGVDRKENEKPDHHEFVAIGVAAA</sequence>
<feature type="transmembrane region" description="Helical" evidence="6">
    <location>
        <begin position="313"/>
        <end position="332"/>
    </location>
</feature>
<evidence type="ECO:0000256" key="3">
    <source>
        <dbReference type="ARBA" id="ARBA00022692"/>
    </source>
</evidence>
<feature type="transmembrane region" description="Helical" evidence="6">
    <location>
        <begin position="47"/>
        <end position="69"/>
    </location>
</feature>
<dbReference type="GeneID" id="104599377"/>
<proteinExistence type="inferred from homology"/>
<dbReference type="GO" id="GO:0022857">
    <property type="term" value="F:transmembrane transporter activity"/>
    <property type="evidence" value="ECO:0007669"/>
    <property type="project" value="InterPro"/>
</dbReference>
<name>A0A1U7ZZZ2_NELNU</name>
<feature type="transmembrane region" description="Helical" evidence="6">
    <location>
        <begin position="222"/>
        <end position="245"/>
    </location>
</feature>
<keyword evidence="5 6" id="KW-0472">Membrane</keyword>
<evidence type="ECO:0000256" key="6">
    <source>
        <dbReference type="RuleBase" id="RU363077"/>
    </source>
</evidence>
<feature type="transmembrane region" description="Helical" evidence="6">
    <location>
        <begin position="81"/>
        <end position="100"/>
    </location>
</feature>
<dbReference type="GO" id="GO:0005886">
    <property type="term" value="C:plasma membrane"/>
    <property type="evidence" value="ECO:0000318"/>
    <property type="project" value="GO_Central"/>
</dbReference>
<dbReference type="InterPro" id="IPR000620">
    <property type="entry name" value="EamA_dom"/>
</dbReference>
<keyword evidence="8" id="KW-1185">Reference proteome</keyword>
<feature type="transmembrane region" description="Helical" evidence="6">
    <location>
        <begin position="106"/>
        <end position="129"/>
    </location>
</feature>
<dbReference type="Pfam" id="PF00892">
    <property type="entry name" value="EamA"/>
    <property type="match status" value="2"/>
</dbReference>